<comment type="caution">
    <text evidence="1">The sequence shown here is derived from an EMBL/GenBank/DDBJ whole genome shotgun (WGS) entry which is preliminary data.</text>
</comment>
<name>A0A365PFW1_ACIJU</name>
<dbReference type="AlphaFoldDB" id="A0A365PFW1"/>
<gene>
    <name evidence="1" type="ORF">DC346_14155</name>
</gene>
<dbReference type="GO" id="GO:0005829">
    <property type="term" value="C:cytosol"/>
    <property type="evidence" value="ECO:0007669"/>
    <property type="project" value="TreeGrafter"/>
</dbReference>
<evidence type="ECO:0000313" key="2">
    <source>
        <dbReference type="Proteomes" id="UP000253688"/>
    </source>
</evidence>
<dbReference type="Proteomes" id="UP000253688">
    <property type="component" value="Unassembled WGS sequence"/>
</dbReference>
<dbReference type="PANTHER" id="PTHR34874:SF1">
    <property type="entry name" value="PROTEIN YCHN"/>
    <property type="match status" value="1"/>
</dbReference>
<protein>
    <submittedName>
        <fullName evidence="1">Uncharacterized protein</fullName>
    </submittedName>
</protein>
<dbReference type="PANTHER" id="PTHR34874">
    <property type="entry name" value="PROTEIN YCHN"/>
    <property type="match status" value="1"/>
</dbReference>
<dbReference type="InterPro" id="IPR027396">
    <property type="entry name" value="DsrEFH-like"/>
</dbReference>
<dbReference type="Gene3D" id="3.40.1260.10">
    <property type="entry name" value="DsrEFH-like"/>
    <property type="match status" value="1"/>
</dbReference>
<dbReference type="Pfam" id="PF02635">
    <property type="entry name" value="DsrE"/>
    <property type="match status" value="1"/>
</dbReference>
<dbReference type="RefSeq" id="WP_004756408.1">
    <property type="nucleotide sequence ID" value="NZ_CP131470.1"/>
</dbReference>
<dbReference type="EMBL" id="QEWH01000094">
    <property type="protein sequence ID" value="RBA43786.1"/>
    <property type="molecule type" value="Genomic_DNA"/>
</dbReference>
<sequence length="116" mass="12923">MKNIFFVLACGPRESRTLAALEMAKVFLDKGLQVNIFLIGNGIYNAIQTQSIKNHIIRLRKLIAQGATVSTCVNMAKFSGLDESNVQEGIQIENMMTFAEQYNMADRIIFFGGDSK</sequence>
<proteinExistence type="predicted"/>
<reference evidence="1 2" key="1">
    <citation type="submission" date="2018-04" db="EMBL/GenBank/DDBJ databases">
        <title>Acinetobacter junii Genome sequencing and assembly.</title>
        <authorList>
            <person name="Su J."/>
            <person name="Rensing C."/>
            <person name="Mazhar H.S."/>
        </authorList>
    </citation>
    <scope>NUCLEOTIDE SEQUENCE [LARGE SCALE GENOMIC DNA]</scope>
    <source>
        <strain evidence="1 2">SC22</strain>
    </source>
</reference>
<dbReference type="SUPFAM" id="SSF75169">
    <property type="entry name" value="DsrEFH-like"/>
    <property type="match status" value="1"/>
</dbReference>
<evidence type="ECO:0000313" key="1">
    <source>
        <dbReference type="EMBL" id="RBA43786.1"/>
    </source>
</evidence>
<dbReference type="InterPro" id="IPR003787">
    <property type="entry name" value="Sulphur_relay_DsrE/F-like"/>
</dbReference>
<organism evidence="1 2">
    <name type="scientific">Acinetobacter junii</name>
    <dbReference type="NCBI Taxonomy" id="40215"/>
    <lineage>
        <taxon>Bacteria</taxon>
        <taxon>Pseudomonadati</taxon>
        <taxon>Pseudomonadota</taxon>
        <taxon>Gammaproteobacteria</taxon>
        <taxon>Moraxellales</taxon>
        <taxon>Moraxellaceae</taxon>
        <taxon>Acinetobacter</taxon>
    </lineage>
</organism>
<dbReference type="GeneID" id="45416661"/>
<accession>A0A365PFW1</accession>